<evidence type="ECO:0000313" key="6">
    <source>
        <dbReference type="Proteomes" id="UP000321891"/>
    </source>
</evidence>
<accession>A0A6N3SQS9</accession>
<dbReference type="EMBL" id="BAMV01000007">
    <property type="protein sequence ID" value="GAN59614.1"/>
    <property type="molecule type" value="Genomic_DNA"/>
</dbReference>
<keyword evidence="1" id="KW-0732">Signal</keyword>
<feature type="signal peptide" evidence="1">
    <location>
        <begin position="1"/>
        <end position="28"/>
    </location>
</feature>
<dbReference type="Gene3D" id="3.40.50.1980">
    <property type="entry name" value="Nitrogenase molybdenum iron protein domain"/>
    <property type="match status" value="2"/>
</dbReference>
<reference evidence="4 6" key="2">
    <citation type="submission" date="2019-07" db="EMBL/GenBank/DDBJ databases">
        <title>Whole genome shotgun sequence of Acetobacter cibinongensis NBRC 16605.</title>
        <authorList>
            <person name="Hosoyama A."/>
            <person name="Uohara A."/>
            <person name="Ohji S."/>
            <person name="Ichikawa N."/>
        </authorList>
    </citation>
    <scope>NUCLEOTIDE SEQUENCE [LARGE SCALE GENOMIC DNA]</scope>
    <source>
        <strain evidence="4 6">NBRC 16605</strain>
    </source>
</reference>
<dbReference type="InterPro" id="IPR050902">
    <property type="entry name" value="ABC_Transporter_SBP"/>
</dbReference>
<name>A0A0D6N0Z9_9PROT</name>
<sequence length="287" mass="30341">MRRFTPAWCATWGMAAGCSVWLAAAALAQPRVASLNLCTDQLALMLADRQDIVALTPLVQDCSSSVLCHSAQGMPVQEPTAENVLAARPDMVLAGRFTARVAVKAAREEGAKVLILPPVSNLAEIPDQIMRVAKAVGHPERGARLVTAFQDRLAALALIPSQQDPIAAVYEANGFVARGASLPDDVLRHAGLQNLSTIANLPEGGRIPLETLLGWRPDLLVRDRSGQGQSLAQAMLDNPVLAQFFSGRHGVDLPASLWLCGLPQTLDAVAILQKARAALLYSAGGGP</sequence>
<dbReference type="Pfam" id="PF01497">
    <property type="entry name" value="Peripla_BP_2"/>
    <property type="match status" value="1"/>
</dbReference>
<dbReference type="EMBL" id="BJVU01000007">
    <property type="protein sequence ID" value="GEL59137.1"/>
    <property type="molecule type" value="Genomic_DNA"/>
</dbReference>
<dbReference type="STRING" id="1231339.Abci_007_017"/>
<evidence type="ECO:0000313" key="3">
    <source>
        <dbReference type="EMBL" id="GAN59614.1"/>
    </source>
</evidence>
<evidence type="ECO:0000256" key="1">
    <source>
        <dbReference type="SAM" id="SignalP"/>
    </source>
</evidence>
<comment type="caution">
    <text evidence="3">The sequence shown here is derived from an EMBL/GenBank/DDBJ whole genome shotgun (WGS) entry which is preliminary data.</text>
</comment>
<reference evidence="3 5" key="1">
    <citation type="submission" date="2012-11" db="EMBL/GenBank/DDBJ databases">
        <title>Whole genome sequence of Acetobacter cibinongensis 4H-1.</title>
        <authorList>
            <person name="Azuma Y."/>
            <person name="Higashiura N."/>
            <person name="Hirakawa H."/>
            <person name="Matsushita K."/>
        </authorList>
    </citation>
    <scope>NUCLEOTIDE SEQUENCE [LARGE SCALE GENOMIC DNA]</scope>
    <source>
        <strain evidence="3 5">4H-1</strain>
    </source>
</reference>
<dbReference type="PANTHER" id="PTHR30535">
    <property type="entry name" value="VITAMIN B12-BINDING PROTEIN"/>
    <property type="match status" value="1"/>
</dbReference>
<dbReference type="RefSeq" id="WP_048837716.1">
    <property type="nucleotide sequence ID" value="NZ_BAMV01000007.1"/>
</dbReference>
<organism evidence="3 5">
    <name type="scientific">Acetobacter cibinongensis</name>
    <dbReference type="NCBI Taxonomy" id="146475"/>
    <lineage>
        <taxon>Bacteria</taxon>
        <taxon>Pseudomonadati</taxon>
        <taxon>Pseudomonadota</taxon>
        <taxon>Alphaproteobacteria</taxon>
        <taxon>Acetobacterales</taxon>
        <taxon>Acetobacteraceae</taxon>
        <taxon>Acetobacter</taxon>
    </lineage>
</organism>
<feature type="chain" id="PRO_5030005660" evidence="1">
    <location>
        <begin position="29"/>
        <end position="287"/>
    </location>
</feature>
<protein>
    <submittedName>
        <fullName evidence="3">ABC transporter ferrichrome transport</fullName>
    </submittedName>
    <submittedName>
        <fullName evidence="4">Cobalamin ABC transporter substrate-binding protein</fullName>
    </submittedName>
</protein>
<proteinExistence type="predicted"/>
<evidence type="ECO:0000313" key="5">
    <source>
        <dbReference type="Proteomes" id="UP000032671"/>
    </source>
</evidence>
<dbReference type="PANTHER" id="PTHR30535:SF34">
    <property type="entry name" value="MOLYBDATE-BINDING PROTEIN MOLA"/>
    <property type="match status" value="1"/>
</dbReference>
<evidence type="ECO:0000313" key="4">
    <source>
        <dbReference type="EMBL" id="GEL59137.1"/>
    </source>
</evidence>
<evidence type="ECO:0000259" key="2">
    <source>
        <dbReference type="PROSITE" id="PS50983"/>
    </source>
</evidence>
<dbReference type="PROSITE" id="PS51257">
    <property type="entry name" value="PROKAR_LIPOPROTEIN"/>
    <property type="match status" value="1"/>
</dbReference>
<dbReference type="PROSITE" id="PS50983">
    <property type="entry name" value="FE_B12_PBP"/>
    <property type="match status" value="1"/>
</dbReference>
<dbReference type="Proteomes" id="UP000032671">
    <property type="component" value="Unassembled WGS sequence"/>
</dbReference>
<accession>A0A0D6N0Z9</accession>
<keyword evidence="6" id="KW-1185">Reference proteome</keyword>
<dbReference type="SUPFAM" id="SSF53807">
    <property type="entry name" value="Helical backbone' metal receptor"/>
    <property type="match status" value="1"/>
</dbReference>
<dbReference type="AlphaFoldDB" id="A0A0D6N0Z9"/>
<gene>
    <name evidence="3" type="ORF">Abci_007_017</name>
    <name evidence="4" type="ORF">ACI01nite_17390</name>
</gene>
<dbReference type="InterPro" id="IPR002491">
    <property type="entry name" value="ABC_transptr_periplasmic_BD"/>
</dbReference>
<dbReference type="Proteomes" id="UP000321891">
    <property type="component" value="Unassembled WGS sequence"/>
</dbReference>
<feature type="domain" description="Fe/B12 periplasmic-binding" evidence="2">
    <location>
        <begin position="31"/>
        <end position="283"/>
    </location>
</feature>